<name>M7YF24_TRIUA</name>
<evidence type="ECO:0000313" key="1">
    <source>
        <dbReference type="EMBL" id="EMS45732.1"/>
    </source>
</evidence>
<dbReference type="AlphaFoldDB" id="M7YF24"/>
<organism evidence="1">
    <name type="scientific">Triticum urartu</name>
    <name type="common">Red wild einkorn</name>
    <name type="synonym">Crithodium urartu</name>
    <dbReference type="NCBI Taxonomy" id="4572"/>
    <lineage>
        <taxon>Eukaryota</taxon>
        <taxon>Viridiplantae</taxon>
        <taxon>Streptophyta</taxon>
        <taxon>Embryophyta</taxon>
        <taxon>Tracheophyta</taxon>
        <taxon>Spermatophyta</taxon>
        <taxon>Magnoliopsida</taxon>
        <taxon>Liliopsida</taxon>
        <taxon>Poales</taxon>
        <taxon>Poaceae</taxon>
        <taxon>BOP clade</taxon>
        <taxon>Pooideae</taxon>
        <taxon>Triticodae</taxon>
        <taxon>Triticeae</taxon>
        <taxon>Triticinae</taxon>
        <taxon>Triticum</taxon>
    </lineage>
</organism>
<sequence>MACEVPLTEVAASAAGLLLVVLVVPETHSRVVAGAPASLCRPAGRDQVEHAPLGVHEDSQNRAKLVADLLSGLNAERFFVGSELEDVFEFFKKNPLLHAVPYDRLFSPHVTYPHFVKDDGNKFILSGIHLIGGAHDLGLSTKGLFTRENTVLLPRRMVLGLKEINATGVIVPGGATQLTTEERVENYKEFASFLEVLIFKSQGSLPKHLLPPFLEGLQRLANEMLSDVRMVEIIQSCPPLMPLQHKAVFYRRVFNIHERIDLVVRHGLPGAGLVASGKTADVKNLQQQLLKSVPYTVGPDLWGDMALSNLEVFNIFMSISALKKNDAEGLTRMLRVMVSHPFGPKVVDLMQELQQVENDAKAGRRLNRRAKYLAVRACSSTLQTIPPACREVIRLADQTYPAYPIAVATGFWKSGAYGLLDMPGLMRPL</sequence>
<protein>
    <submittedName>
        <fullName evidence="1">Uncharacterized protein</fullName>
    </submittedName>
</protein>
<gene>
    <name evidence="1" type="ORF">TRIUR3_22398</name>
</gene>
<dbReference type="EMBL" id="KD283037">
    <property type="protein sequence ID" value="EMS45732.1"/>
    <property type="molecule type" value="Genomic_DNA"/>
</dbReference>
<reference evidence="1" key="1">
    <citation type="journal article" date="2013" name="Nature">
        <title>Draft genome of the wheat A-genome progenitor Triticum urartu.</title>
        <authorList>
            <person name="Ling H.Q."/>
            <person name="Zhao S."/>
            <person name="Liu D."/>
            <person name="Wang J."/>
            <person name="Sun H."/>
            <person name="Zhang C."/>
            <person name="Fan H."/>
            <person name="Li D."/>
            <person name="Dong L."/>
            <person name="Tao Y."/>
            <person name="Gao C."/>
            <person name="Wu H."/>
            <person name="Li Y."/>
            <person name="Cui Y."/>
            <person name="Guo X."/>
            <person name="Zheng S."/>
            <person name="Wang B."/>
            <person name="Yu K."/>
            <person name="Liang Q."/>
            <person name="Yang W."/>
            <person name="Lou X."/>
            <person name="Chen J."/>
            <person name="Feng M."/>
            <person name="Jian J."/>
            <person name="Zhang X."/>
            <person name="Luo G."/>
            <person name="Jiang Y."/>
            <person name="Liu J."/>
            <person name="Wang Z."/>
            <person name="Sha Y."/>
            <person name="Zhang B."/>
            <person name="Wu H."/>
            <person name="Tang D."/>
            <person name="Shen Q."/>
            <person name="Xue P."/>
            <person name="Zou S."/>
            <person name="Wang X."/>
            <person name="Liu X."/>
            <person name="Wang F."/>
            <person name="Yang Y."/>
            <person name="An X."/>
            <person name="Dong Z."/>
            <person name="Zhang K."/>
            <person name="Zhang X."/>
            <person name="Luo M.C."/>
            <person name="Dvorak J."/>
            <person name="Tong Y."/>
            <person name="Wang J."/>
            <person name="Yang H."/>
            <person name="Li Z."/>
            <person name="Wang D."/>
            <person name="Zhang A."/>
            <person name="Wang J."/>
        </authorList>
    </citation>
    <scope>NUCLEOTIDE SEQUENCE</scope>
</reference>
<accession>M7YF24</accession>
<proteinExistence type="predicted"/>